<gene>
    <name evidence="1" type="ORF">WUBG_07179</name>
</gene>
<name>J9EHF1_WUCBA</name>
<reference evidence="2" key="1">
    <citation type="submission" date="2012-08" db="EMBL/GenBank/DDBJ databases">
        <title>The Genome Sequence of Wuchereria bancrofti.</title>
        <authorList>
            <person name="Nutman T.B."/>
            <person name="Fink D.L."/>
            <person name="Russ C."/>
            <person name="Young S."/>
            <person name="Zeng Q."/>
            <person name="Koehrsen M."/>
            <person name="Alvarado L."/>
            <person name="Berlin A."/>
            <person name="Chapman S.B."/>
            <person name="Chen Z."/>
            <person name="Freedman E."/>
            <person name="Gellesch M."/>
            <person name="Goldberg J."/>
            <person name="Griggs A."/>
            <person name="Gujja S."/>
            <person name="Heilman E.R."/>
            <person name="Heiman D."/>
            <person name="Hepburn T."/>
            <person name="Howarth C."/>
            <person name="Jen D."/>
            <person name="Larson L."/>
            <person name="Lewis B."/>
            <person name="Mehta T."/>
            <person name="Park D."/>
            <person name="Pearson M."/>
            <person name="Roberts A."/>
            <person name="Saif S."/>
            <person name="Shea T."/>
            <person name="Shenoy N."/>
            <person name="Sisk P."/>
            <person name="Stolte C."/>
            <person name="Sykes S."/>
            <person name="Walk T."/>
            <person name="White J."/>
            <person name="Yandava C."/>
            <person name="Haas B."/>
            <person name="Henn M.R."/>
            <person name="Nusbaum C."/>
            <person name="Birren B."/>
        </authorList>
    </citation>
    <scope>NUCLEOTIDE SEQUENCE [LARGE SCALE GENOMIC DNA]</scope>
    <source>
        <strain evidence="2">NA</strain>
    </source>
</reference>
<accession>J9EHF1</accession>
<sequence>MPVFHTKTIEGILEPVAQQLVTEPNALGKLPKVAFRPLLFLFRKKINSRQTFEAFLENKLHFPIASKVVVANYDLGVFRNVDIAIRTPYSRTLFSNYVGYKRWKWKNKRIPGLDCITKHQNV</sequence>
<dbReference type="Proteomes" id="UP000004810">
    <property type="component" value="Unassembled WGS sequence"/>
</dbReference>
<proteinExistence type="predicted"/>
<evidence type="ECO:0000313" key="1">
    <source>
        <dbReference type="EMBL" id="EJW81911.1"/>
    </source>
</evidence>
<dbReference type="Gene3D" id="1.20.120.230">
    <property type="entry name" value="Alpha-catenin/vinculin-like"/>
    <property type="match status" value="1"/>
</dbReference>
<protein>
    <submittedName>
        <fullName evidence="1">Uncharacterized protein</fullName>
    </submittedName>
</protein>
<dbReference type="EMBL" id="ADBV01003273">
    <property type="protein sequence ID" value="EJW81911.1"/>
    <property type="molecule type" value="Genomic_DNA"/>
</dbReference>
<dbReference type="AlphaFoldDB" id="J9EHF1"/>
<evidence type="ECO:0000313" key="2">
    <source>
        <dbReference type="Proteomes" id="UP000004810"/>
    </source>
</evidence>
<organism evidence="1 2">
    <name type="scientific">Wuchereria bancrofti</name>
    <dbReference type="NCBI Taxonomy" id="6293"/>
    <lineage>
        <taxon>Eukaryota</taxon>
        <taxon>Metazoa</taxon>
        <taxon>Ecdysozoa</taxon>
        <taxon>Nematoda</taxon>
        <taxon>Chromadorea</taxon>
        <taxon>Rhabditida</taxon>
        <taxon>Spirurina</taxon>
        <taxon>Spiruromorpha</taxon>
        <taxon>Filarioidea</taxon>
        <taxon>Onchocercidae</taxon>
        <taxon>Wuchereria</taxon>
    </lineage>
</organism>
<comment type="caution">
    <text evidence="1">The sequence shown here is derived from an EMBL/GenBank/DDBJ whole genome shotgun (WGS) entry which is preliminary data.</text>
</comment>